<dbReference type="EMBL" id="QEKQ01000003">
    <property type="protein sequence ID" value="PVY77430.1"/>
    <property type="molecule type" value="Genomic_DNA"/>
</dbReference>
<name>A0A2A2I4H4_9GAMM</name>
<dbReference type="InterPro" id="IPR001505">
    <property type="entry name" value="Copper_CuA"/>
</dbReference>
<evidence type="ECO:0000259" key="23">
    <source>
        <dbReference type="PROSITE" id="PS51007"/>
    </source>
</evidence>
<accession>A0A2A2I4H4</accession>
<dbReference type="PROSITE" id="PS51007">
    <property type="entry name" value="CYTC"/>
    <property type="match status" value="1"/>
</dbReference>
<dbReference type="GO" id="GO:0020037">
    <property type="term" value="F:heme binding"/>
    <property type="evidence" value="ECO:0007669"/>
    <property type="project" value="InterPro"/>
</dbReference>
<keyword evidence="11 16" id="KW-0408">Iron</keyword>
<dbReference type="PRINTS" id="PR01166">
    <property type="entry name" value="CYCOXIDASEII"/>
</dbReference>
<comment type="catalytic activity">
    <reaction evidence="15 18">
        <text>4 Fe(II)-[cytochrome c] + O2 + 8 H(+)(in) = 4 Fe(III)-[cytochrome c] + 2 H2O + 4 H(+)(out)</text>
        <dbReference type="Rhea" id="RHEA:11436"/>
        <dbReference type="Rhea" id="RHEA-COMP:10350"/>
        <dbReference type="Rhea" id="RHEA-COMP:14399"/>
        <dbReference type="ChEBI" id="CHEBI:15377"/>
        <dbReference type="ChEBI" id="CHEBI:15378"/>
        <dbReference type="ChEBI" id="CHEBI:15379"/>
        <dbReference type="ChEBI" id="CHEBI:29033"/>
        <dbReference type="ChEBI" id="CHEBI:29034"/>
        <dbReference type="EC" id="7.1.1.9"/>
    </reaction>
</comment>
<evidence type="ECO:0000256" key="13">
    <source>
        <dbReference type="ARBA" id="ARBA00023136"/>
    </source>
</evidence>
<evidence type="ECO:0000256" key="15">
    <source>
        <dbReference type="ARBA" id="ARBA00047816"/>
    </source>
</evidence>
<reference evidence="25 27" key="2">
    <citation type="submission" date="2018-04" db="EMBL/GenBank/DDBJ databases">
        <title>Genomic Encyclopedia of Type Strains, Phase IV (KMG-IV): sequencing the most valuable type-strain genomes for metagenomic binning, comparative biology and taxonomic classification.</title>
        <authorList>
            <person name="Goeker M."/>
        </authorList>
    </citation>
    <scope>NUCLEOTIDE SEQUENCE [LARGE SCALE GENOMIC DNA]</scope>
    <source>
        <strain evidence="25 27">DSM 28688</strain>
    </source>
</reference>
<keyword evidence="13 19" id="KW-0472">Membrane</keyword>
<dbReference type="EMBL" id="NMPM01000013">
    <property type="protein sequence ID" value="PAV26911.1"/>
    <property type="molecule type" value="Genomic_DNA"/>
</dbReference>
<comment type="cofactor">
    <cofactor evidence="18">
        <name>Cu cation</name>
        <dbReference type="ChEBI" id="CHEBI:23378"/>
    </cofactor>
    <text evidence="18">Binds a copper A center.</text>
</comment>
<dbReference type="PROSITE" id="PS00078">
    <property type="entry name" value="COX2"/>
    <property type="match status" value="1"/>
</dbReference>
<evidence type="ECO:0000256" key="14">
    <source>
        <dbReference type="ARBA" id="ARBA00024688"/>
    </source>
</evidence>
<dbReference type="InterPro" id="IPR009056">
    <property type="entry name" value="Cyt_c-like_dom"/>
</dbReference>
<dbReference type="NCBIfam" id="TIGR02866">
    <property type="entry name" value="CoxB"/>
    <property type="match status" value="1"/>
</dbReference>
<dbReference type="Gene3D" id="1.10.287.90">
    <property type="match status" value="1"/>
</dbReference>
<dbReference type="Gene3D" id="2.60.40.420">
    <property type="entry name" value="Cupredoxins - blue copper proteins"/>
    <property type="match status" value="1"/>
</dbReference>
<evidence type="ECO:0000256" key="4">
    <source>
        <dbReference type="ARBA" id="ARBA00022617"/>
    </source>
</evidence>
<proteinExistence type="inferred from homology"/>
<feature type="domain" description="Cytochrome oxidase subunit II transmembrane region profile" evidence="22">
    <location>
        <begin position="22"/>
        <end position="117"/>
    </location>
</feature>
<dbReference type="InterPro" id="IPR002429">
    <property type="entry name" value="CcO_II-like_C"/>
</dbReference>
<keyword evidence="20" id="KW-0732">Signal</keyword>
<dbReference type="PANTHER" id="PTHR22888">
    <property type="entry name" value="CYTOCHROME C OXIDASE, SUBUNIT II"/>
    <property type="match status" value="1"/>
</dbReference>
<keyword evidence="8" id="KW-1278">Translocase</keyword>
<dbReference type="SUPFAM" id="SSF81464">
    <property type="entry name" value="Cytochrome c oxidase subunit II-like, transmembrane region"/>
    <property type="match status" value="1"/>
</dbReference>
<dbReference type="Proteomes" id="UP000245887">
    <property type="component" value="Unassembled WGS sequence"/>
</dbReference>
<evidence type="ECO:0000256" key="12">
    <source>
        <dbReference type="ARBA" id="ARBA00023008"/>
    </source>
</evidence>
<dbReference type="PROSITE" id="PS50857">
    <property type="entry name" value="COX2_CUA"/>
    <property type="match status" value="1"/>
</dbReference>
<dbReference type="PROSITE" id="PS50999">
    <property type="entry name" value="COX2_TM"/>
    <property type="match status" value="1"/>
</dbReference>
<evidence type="ECO:0000313" key="25">
    <source>
        <dbReference type="EMBL" id="PVY77430.1"/>
    </source>
</evidence>
<dbReference type="EC" id="7.1.1.9" evidence="18"/>
<evidence type="ECO:0000313" key="27">
    <source>
        <dbReference type="Proteomes" id="UP000245887"/>
    </source>
</evidence>
<evidence type="ECO:0000256" key="5">
    <source>
        <dbReference type="ARBA" id="ARBA00022660"/>
    </source>
</evidence>
<keyword evidence="6 17" id="KW-0812">Transmembrane</keyword>
<dbReference type="PANTHER" id="PTHR22888:SF9">
    <property type="entry name" value="CYTOCHROME C OXIDASE SUBUNIT 2"/>
    <property type="match status" value="1"/>
</dbReference>
<dbReference type="InterPro" id="IPR008972">
    <property type="entry name" value="Cupredoxin"/>
</dbReference>
<feature type="domain" description="Cytochrome c" evidence="23">
    <location>
        <begin position="275"/>
        <end position="355"/>
    </location>
</feature>
<evidence type="ECO:0000256" key="17">
    <source>
        <dbReference type="RuleBase" id="RU000456"/>
    </source>
</evidence>
<dbReference type="GO" id="GO:0005507">
    <property type="term" value="F:copper ion binding"/>
    <property type="evidence" value="ECO:0007669"/>
    <property type="project" value="InterPro"/>
</dbReference>
<keyword evidence="26" id="KW-1185">Reference proteome</keyword>
<dbReference type="GO" id="GO:0042773">
    <property type="term" value="P:ATP synthesis coupled electron transport"/>
    <property type="evidence" value="ECO:0007669"/>
    <property type="project" value="TreeGrafter"/>
</dbReference>
<sequence>MRVQLSRAGSLMAGLFLVPQSALAAWELNMTPGVTDVSKDIYSLHMIIFWICVAIGVVVFGVMFWSIIAHRKSKGYKPANFHEHTWVEVLWTVIPFGILVAMAVPATGTLLDIYDTKDADIDIQVTGYQWKWQYSYLDKEFSFFSNLATSKEEIYNRLDKNENYLLEVDNPLVIPVDTKVRFMITSKDVIHSWWVPDLGVKKDAIPGFINESWARVEEPGIYRGQCTELCGKDHGFMPVVVKAVPKDEYEEWAAKKVAAAEKERRLTSKDWSLEELMERGEGVYNTACASCHQADGSGAPPAFPALKDSTVATENMDQHLDIVVNGVSGTAMQAFGEQLSEVDLAAVITYERNAWGNDTGEKVTPKQILDYKNAQ</sequence>
<organism evidence="24 26">
    <name type="scientific">Tamilnaduibacter salinus</name>
    <dbReference type="NCBI Taxonomy" id="1484056"/>
    <lineage>
        <taxon>Bacteria</taxon>
        <taxon>Pseudomonadati</taxon>
        <taxon>Pseudomonadota</taxon>
        <taxon>Gammaproteobacteria</taxon>
        <taxon>Pseudomonadales</taxon>
        <taxon>Marinobacteraceae</taxon>
        <taxon>Tamilnaduibacter</taxon>
    </lineage>
</organism>
<dbReference type="Proteomes" id="UP000218332">
    <property type="component" value="Unassembled WGS sequence"/>
</dbReference>
<protein>
    <recommendedName>
        <fullName evidence="18">Cytochrome c oxidase subunit 2</fullName>
        <ecNumber evidence="18">7.1.1.9</ecNumber>
    </recommendedName>
</protein>
<evidence type="ECO:0000256" key="11">
    <source>
        <dbReference type="ARBA" id="ARBA00023004"/>
    </source>
</evidence>
<evidence type="ECO:0000256" key="8">
    <source>
        <dbReference type="ARBA" id="ARBA00022967"/>
    </source>
</evidence>
<evidence type="ECO:0000256" key="10">
    <source>
        <dbReference type="ARBA" id="ARBA00022989"/>
    </source>
</evidence>
<keyword evidence="5 17" id="KW-0679">Respiratory chain</keyword>
<feature type="signal peptide" evidence="20">
    <location>
        <begin position="1"/>
        <end position="24"/>
    </location>
</feature>
<dbReference type="GO" id="GO:0005886">
    <property type="term" value="C:plasma membrane"/>
    <property type="evidence" value="ECO:0007669"/>
    <property type="project" value="UniProtKB-SubCell"/>
</dbReference>
<dbReference type="InterPro" id="IPR014222">
    <property type="entry name" value="Cyt_c_oxidase_su2"/>
</dbReference>
<dbReference type="Gene3D" id="1.10.760.10">
    <property type="entry name" value="Cytochrome c-like domain"/>
    <property type="match status" value="1"/>
</dbReference>
<dbReference type="InterPro" id="IPR045187">
    <property type="entry name" value="CcO_II"/>
</dbReference>
<evidence type="ECO:0000256" key="6">
    <source>
        <dbReference type="ARBA" id="ARBA00022692"/>
    </source>
</evidence>
<dbReference type="SUPFAM" id="SSF49503">
    <property type="entry name" value="Cupredoxins"/>
    <property type="match status" value="1"/>
</dbReference>
<evidence type="ECO:0000256" key="2">
    <source>
        <dbReference type="ARBA" id="ARBA00007866"/>
    </source>
</evidence>
<keyword evidence="3 17" id="KW-0813">Transport</keyword>
<keyword evidence="10 19" id="KW-1133">Transmembrane helix</keyword>
<evidence type="ECO:0000256" key="20">
    <source>
        <dbReference type="SAM" id="SignalP"/>
    </source>
</evidence>
<dbReference type="Pfam" id="PF00116">
    <property type="entry name" value="COX2"/>
    <property type="match status" value="1"/>
</dbReference>
<keyword evidence="12 18" id="KW-0186">Copper</keyword>
<feature type="chain" id="PRO_5033298865" description="Cytochrome c oxidase subunit 2" evidence="20">
    <location>
        <begin position="25"/>
        <end position="375"/>
    </location>
</feature>
<keyword evidence="9 17" id="KW-0249">Electron transport</keyword>
<comment type="caution">
    <text evidence="24">The sequence shown here is derived from an EMBL/GenBank/DDBJ whole genome shotgun (WGS) entry which is preliminary data.</text>
</comment>
<comment type="subcellular location">
    <subcellularLocation>
        <location evidence="17">Cell membrane</location>
        <topology evidence="17">Multi-pass membrane protein</topology>
    </subcellularLocation>
    <subcellularLocation>
        <location evidence="1">Membrane</location>
        <topology evidence="1">Multi-pass membrane protein</topology>
    </subcellularLocation>
</comment>
<dbReference type="GO" id="GO:0016491">
    <property type="term" value="F:oxidoreductase activity"/>
    <property type="evidence" value="ECO:0007669"/>
    <property type="project" value="InterPro"/>
</dbReference>
<evidence type="ECO:0000256" key="7">
    <source>
        <dbReference type="ARBA" id="ARBA00022723"/>
    </source>
</evidence>
<evidence type="ECO:0000256" key="16">
    <source>
        <dbReference type="PROSITE-ProRule" id="PRU00433"/>
    </source>
</evidence>
<feature type="domain" description="Cytochrome oxidase subunit II copper A binding" evidence="21">
    <location>
        <begin position="118"/>
        <end position="255"/>
    </location>
</feature>
<evidence type="ECO:0000313" key="24">
    <source>
        <dbReference type="EMBL" id="PAV26911.1"/>
    </source>
</evidence>
<evidence type="ECO:0000313" key="26">
    <source>
        <dbReference type="Proteomes" id="UP000218332"/>
    </source>
</evidence>
<dbReference type="GO" id="GO:0004129">
    <property type="term" value="F:cytochrome-c oxidase activity"/>
    <property type="evidence" value="ECO:0007669"/>
    <property type="project" value="UniProtKB-EC"/>
</dbReference>
<keyword evidence="4 16" id="KW-0349">Heme</keyword>
<dbReference type="InterPro" id="IPR036257">
    <property type="entry name" value="Cyt_c_oxidase_su2_TM_sf"/>
</dbReference>
<comment type="similarity">
    <text evidence="2 17">Belongs to the cytochrome c oxidase subunit 2 family.</text>
</comment>
<evidence type="ECO:0000256" key="1">
    <source>
        <dbReference type="ARBA" id="ARBA00004141"/>
    </source>
</evidence>
<reference evidence="24 26" key="1">
    <citation type="submission" date="2017-07" db="EMBL/GenBank/DDBJ databases">
        <title>Tamlnaduibacter salinus (Mi-7) genome sequencing.</title>
        <authorList>
            <person name="Verma A."/>
            <person name="Krishnamurthi S."/>
        </authorList>
    </citation>
    <scope>NUCLEOTIDE SEQUENCE [LARGE SCALE GENOMIC DNA]</scope>
    <source>
        <strain evidence="24 26">Mi-7</strain>
    </source>
</reference>
<dbReference type="AlphaFoldDB" id="A0A2A2I4H4"/>
<evidence type="ECO:0000256" key="19">
    <source>
        <dbReference type="SAM" id="Phobius"/>
    </source>
</evidence>
<gene>
    <name evidence="24" type="primary">coxB</name>
    <name evidence="25" type="ORF">C8D92_103115</name>
    <name evidence="24" type="ORF">CF392_03655</name>
</gene>
<dbReference type="OrthoDB" id="9781261at2"/>
<dbReference type="InterPro" id="IPR036909">
    <property type="entry name" value="Cyt_c-like_dom_sf"/>
</dbReference>
<feature type="transmembrane region" description="Helical" evidence="19">
    <location>
        <begin position="48"/>
        <end position="68"/>
    </location>
</feature>
<dbReference type="Pfam" id="PF02790">
    <property type="entry name" value="COX2_TM"/>
    <property type="match status" value="1"/>
</dbReference>
<evidence type="ECO:0000256" key="9">
    <source>
        <dbReference type="ARBA" id="ARBA00022982"/>
    </source>
</evidence>
<dbReference type="SUPFAM" id="SSF46626">
    <property type="entry name" value="Cytochrome c"/>
    <property type="match status" value="1"/>
</dbReference>
<evidence type="ECO:0000259" key="22">
    <source>
        <dbReference type="PROSITE" id="PS50999"/>
    </source>
</evidence>
<evidence type="ECO:0000259" key="21">
    <source>
        <dbReference type="PROSITE" id="PS50857"/>
    </source>
</evidence>
<evidence type="ECO:0000256" key="3">
    <source>
        <dbReference type="ARBA" id="ARBA00022448"/>
    </source>
</evidence>
<dbReference type="Pfam" id="PF13442">
    <property type="entry name" value="Cytochrome_CBB3"/>
    <property type="match status" value="1"/>
</dbReference>
<feature type="transmembrane region" description="Helical" evidence="19">
    <location>
        <begin position="89"/>
        <end position="111"/>
    </location>
</feature>
<keyword evidence="7 16" id="KW-0479">Metal-binding</keyword>
<evidence type="ECO:0000256" key="18">
    <source>
        <dbReference type="RuleBase" id="RU004024"/>
    </source>
</evidence>
<dbReference type="InterPro" id="IPR011759">
    <property type="entry name" value="Cyt_c_oxidase_su2_TM_dom"/>
</dbReference>
<comment type="function">
    <text evidence="14 18">Subunits I and II form the functional core of the enzyme complex. Electrons originating in cytochrome c are transferred via heme a and Cu(A) to the binuclear center formed by heme a3 and Cu(B).</text>
</comment>